<protein>
    <submittedName>
        <fullName evidence="3">Uncharacterized protein</fullName>
    </submittedName>
</protein>
<feature type="signal peptide" evidence="2">
    <location>
        <begin position="1"/>
        <end position="23"/>
    </location>
</feature>
<gene>
    <name evidence="3" type="ORF">FXB40_02075</name>
</gene>
<dbReference type="RefSeq" id="WP_148770565.1">
    <property type="nucleotide sequence ID" value="NZ_VSSS01000006.1"/>
</dbReference>
<dbReference type="OrthoDB" id="8242862at2"/>
<keyword evidence="4" id="KW-1185">Reference proteome</keyword>
<evidence type="ECO:0000313" key="3">
    <source>
        <dbReference type="EMBL" id="TYL99646.1"/>
    </source>
</evidence>
<comment type="caution">
    <text evidence="3">The sequence shown here is derived from an EMBL/GenBank/DDBJ whole genome shotgun (WGS) entry which is preliminary data.</text>
</comment>
<proteinExistence type="predicted"/>
<feature type="region of interest" description="Disordered" evidence="1">
    <location>
        <begin position="66"/>
        <end position="93"/>
    </location>
</feature>
<dbReference type="EMBL" id="VSSS01000006">
    <property type="protein sequence ID" value="TYL99646.1"/>
    <property type="molecule type" value="Genomic_DNA"/>
</dbReference>
<keyword evidence="2" id="KW-0732">Signal</keyword>
<evidence type="ECO:0000256" key="1">
    <source>
        <dbReference type="SAM" id="MobiDB-lite"/>
    </source>
</evidence>
<reference evidence="3 4" key="1">
    <citation type="submission" date="2019-08" db="EMBL/GenBank/DDBJ databases">
        <title>Bradyrhizobium hipponensis sp. nov., a rhizobium isolated from a Lupinus angustifolius root nodule in Tunisia.</title>
        <authorList>
            <person name="Off K."/>
            <person name="Rejili M."/>
            <person name="Mars M."/>
            <person name="Brachmann A."/>
            <person name="Marin M."/>
        </authorList>
    </citation>
    <scope>NUCLEOTIDE SEQUENCE [LARGE SCALE GENOMIC DNA]</scope>
    <source>
        <strain evidence="3 4">CTAW71</strain>
    </source>
</reference>
<evidence type="ECO:0000313" key="4">
    <source>
        <dbReference type="Proteomes" id="UP000324758"/>
    </source>
</evidence>
<dbReference type="Proteomes" id="UP000324758">
    <property type="component" value="Unassembled WGS sequence"/>
</dbReference>
<accession>A0A5D3KP93</accession>
<sequence length="93" mass="10142">MSRFKFHHAVAILSMMITNQARANGIESREVAAPPWSGVRMADHGPSLCGEPAWVYSTAGGHRKNALSPEIDAPHQNGANKRHDDWPANMILG</sequence>
<dbReference type="AlphaFoldDB" id="A0A5D3KP93"/>
<organism evidence="3 4">
    <name type="scientific">Bradyrhizobium rifense</name>
    <dbReference type="NCBI Taxonomy" id="515499"/>
    <lineage>
        <taxon>Bacteria</taxon>
        <taxon>Pseudomonadati</taxon>
        <taxon>Pseudomonadota</taxon>
        <taxon>Alphaproteobacteria</taxon>
        <taxon>Hyphomicrobiales</taxon>
        <taxon>Nitrobacteraceae</taxon>
        <taxon>Bradyrhizobium</taxon>
    </lineage>
</organism>
<name>A0A5D3KP93_9BRAD</name>
<evidence type="ECO:0000256" key="2">
    <source>
        <dbReference type="SAM" id="SignalP"/>
    </source>
</evidence>
<feature type="chain" id="PRO_5022902592" evidence="2">
    <location>
        <begin position="24"/>
        <end position="93"/>
    </location>
</feature>